<keyword evidence="2" id="KW-1185">Reference proteome</keyword>
<comment type="caution">
    <text evidence="1">The sequence shown here is derived from an EMBL/GenBank/DDBJ whole genome shotgun (WGS) entry which is preliminary data.</text>
</comment>
<sequence length="318" mass="37102">MSDSSYKEDVEIPRSNGVPCNLPERMKKELSDLDILGSNVCKLQDESLTEKEREDLQQEFSEKFYSGEQAAWLNFYYPNQVLPREKSGELRRMISTSLISEIKDPEECVRSVAIYHQPGAGGTTLGRYMLWEFRNDYRCCIIQKITSQTGDQLFRLFEYQDENRPKPLLILIDNGDDDHIFPLYEDLQKRKRSETEIFCVLLVCYRKTEIPANKIERNIFLTQKLSEPEVEWFKSKYQYLQDKFKEQGTTIVIHTTLDILLRILLNIVNKRAWNDTKRSQFSPLVVELISEGDTNSALDVLKTAYEITDNPIVAQQIS</sequence>
<accession>A0ABQ9F736</accession>
<protein>
    <submittedName>
        <fullName evidence="1">Uncharacterized protein</fullName>
    </submittedName>
</protein>
<evidence type="ECO:0000313" key="2">
    <source>
        <dbReference type="Proteomes" id="UP001217089"/>
    </source>
</evidence>
<name>A0ABQ9F736_TEGGR</name>
<dbReference type="Proteomes" id="UP001217089">
    <property type="component" value="Unassembled WGS sequence"/>
</dbReference>
<organism evidence="1 2">
    <name type="scientific">Tegillarca granosa</name>
    <name type="common">Malaysian cockle</name>
    <name type="synonym">Anadara granosa</name>
    <dbReference type="NCBI Taxonomy" id="220873"/>
    <lineage>
        <taxon>Eukaryota</taxon>
        <taxon>Metazoa</taxon>
        <taxon>Spiralia</taxon>
        <taxon>Lophotrochozoa</taxon>
        <taxon>Mollusca</taxon>
        <taxon>Bivalvia</taxon>
        <taxon>Autobranchia</taxon>
        <taxon>Pteriomorphia</taxon>
        <taxon>Arcoida</taxon>
        <taxon>Arcoidea</taxon>
        <taxon>Arcidae</taxon>
        <taxon>Tegillarca</taxon>
    </lineage>
</organism>
<dbReference type="PANTHER" id="PTHR16155">
    <property type="entry name" value="DED DOMAIN-CONTAINING PROTEIN"/>
    <property type="match status" value="1"/>
</dbReference>
<proteinExistence type="predicted"/>
<reference evidence="1 2" key="1">
    <citation type="submission" date="2022-12" db="EMBL/GenBank/DDBJ databases">
        <title>Chromosome-level genome of Tegillarca granosa.</title>
        <authorList>
            <person name="Kim J."/>
        </authorList>
    </citation>
    <scope>NUCLEOTIDE SEQUENCE [LARGE SCALE GENOMIC DNA]</scope>
    <source>
        <strain evidence="1">Teg-2019</strain>
        <tissue evidence="1">Adductor muscle</tissue>
    </source>
</reference>
<dbReference type="EMBL" id="JARBDR010000440">
    <property type="protein sequence ID" value="KAJ8312092.1"/>
    <property type="molecule type" value="Genomic_DNA"/>
</dbReference>
<evidence type="ECO:0000313" key="1">
    <source>
        <dbReference type="EMBL" id="KAJ8312092.1"/>
    </source>
</evidence>
<gene>
    <name evidence="1" type="ORF">KUTeg_009465</name>
</gene>
<dbReference type="PANTHER" id="PTHR16155:SF19">
    <property type="entry name" value="DED DOMAIN-CONTAINING PROTEIN"/>
    <property type="match status" value="1"/>
</dbReference>